<proteinExistence type="predicted"/>
<dbReference type="PANTHER" id="PTHR12750">
    <property type="entry name" value="DIPHOSPHOINOSITOL PENTAKISPHOSPHATE KINASE"/>
    <property type="match status" value="1"/>
</dbReference>
<comment type="catalytic activity">
    <reaction evidence="1">
        <text>5-diphospho-1D-myo-inositol 1,2,3,4,6-pentakisphosphate + ATP + H(+) = 1,5-bis(diphospho)-1D-myo-inositol 2,3,4,6-tetrakisphosphate + ADP</text>
        <dbReference type="Rhea" id="RHEA:10276"/>
        <dbReference type="ChEBI" id="CHEBI:15378"/>
        <dbReference type="ChEBI" id="CHEBI:30616"/>
        <dbReference type="ChEBI" id="CHEBI:58628"/>
        <dbReference type="ChEBI" id="CHEBI:77983"/>
        <dbReference type="ChEBI" id="CHEBI:456216"/>
        <dbReference type="EC" id="2.7.4.24"/>
    </reaction>
    <physiologicalReaction direction="left-to-right" evidence="1">
        <dbReference type="Rhea" id="RHEA:10277"/>
    </physiologicalReaction>
</comment>
<dbReference type="InterPro" id="IPR037446">
    <property type="entry name" value="His_Pase_VIP1"/>
</dbReference>
<reference evidence="3 4" key="1">
    <citation type="journal article" date="2024" name="G3 (Bethesda)">
        <title>Genome assembly of Hibiscus sabdariffa L. provides insights into metabolisms of medicinal natural products.</title>
        <authorList>
            <person name="Kim T."/>
        </authorList>
    </citation>
    <scope>NUCLEOTIDE SEQUENCE [LARGE SCALE GENOMIC DNA]</scope>
    <source>
        <strain evidence="3">TK-2024</strain>
        <tissue evidence="3">Old leaves</tissue>
    </source>
</reference>
<evidence type="ECO:0000313" key="3">
    <source>
        <dbReference type="EMBL" id="KAK8992364.1"/>
    </source>
</evidence>
<evidence type="ECO:0000256" key="2">
    <source>
        <dbReference type="ARBA" id="ARBA00034629"/>
    </source>
</evidence>
<dbReference type="PANTHER" id="PTHR12750:SF9">
    <property type="entry name" value="INOSITOL HEXAKISPHOSPHATE AND DIPHOSPHOINOSITOL-PENTAKISPHOSPHATE KINASE"/>
    <property type="match status" value="1"/>
</dbReference>
<protein>
    <submittedName>
        <fullName evidence="3">Uncharacterized protein</fullName>
    </submittedName>
</protein>
<keyword evidence="4" id="KW-1185">Reference proteome</keyword>
<dbReference type="Gene3D" id="3.30.470.20">
    <property type="entry name" value="ATP-grasp fold, B domain"/>
    <property type="match status" value="1"/>
</dbReference>
<comment type="caution">
    <text evidence="3">The sequence shown here is derived from an EMBL/GenBank/DDBJ whole genome shotgun (WGS) entry which is preliminary data.</text>
</comment>
<comment type="catalytic activity">
    <reaction evidence="2">
        <text>1D-myo-inositol hexakisphosphate + ATP = 1-diphospho-1D-myo-inositol 2,3,4,5,6-pentakisphosphate + ADP</text>
        <dbReference type="Rhea" id="RHEA:37459"/>
        <dbReference type="ChEBI" id="CHEBI:30616"/>
        <dbReference type="ChEBI" id="CHEBI:58130"/>
        <dbReference type="ChEBI" id="CHEBI:74946"/>
        <dbReference type="ChEBI" id="CHEBI:456216"/>
        <dbReference type="EC" id="2.7.4.24"/>
    </reaction>
    <physiologicalReaction direction="left-to-right" evidence="2">
        <dbReference type="Rhea" id="RHEA:37460"/>
    </physiologicalReaction>
</comment>
<organism evidence="3 4">
    <name type="scientific">Hibiscus sabdariffa</name>
    <name type="common">roselle</name>
    <dbReference type="NCBI Taxonomy" id="183260"/>
    <lineage>
        <taxon>Eukaryota</taxon>
        <taxon>Viridiplantae</taxon>
        <taxon>Streptophyta</taxon>
        <taxon>Embryophyta</taxon>
        <taxon>Tracheophyta</taxon>
        <taxon>Spermatophyta</taxon>
        <taxon>Magnoliopsida</taxon>
        <taxon>eudicotyledons</taxon>
        <taxon>Gunneridae</taxon>
        <taxon>Pentapetalae</taxon>
        <taxon>rosids</taxon>
        <taxon>malvids</taxon>
        <taxon>Malvales</taxon>
        <taxon>Malvaceae</taxon>
        <taxon>Malvoideae</taxon>
        <taxon>Hibiscus</taxon>
    </lineage>
</organism>
<accession>A0ABR2PV90</accession>
<gene>
    <name evidence="3" type="ORF">V6N11_048448</name>
</gene>
<evidence type="ECO:0000313" key="4">
    <source>
        <dbReference type="Proteomes" id="UP001396334"/>
    </source>
</evidence>
<sequence>MEIEKVSSDVTDDIAVLNNMGDENGTGKENSIGKVMKFIILSDISFGVGATMLQGGSEVADVMRATMEPTEIIIKNGRDWSKFTKPFLEKHVDGNHHSIRIYYPSLASGGMKNVFRKVENISSEFCLVVGRDSSQILEELTVFTRGTRERNMRLRSMCWRIWNWTQKKRQLKGEETQQNVVTDVLCFLRFRSHELQQALNIQRLTE</sequence>
<name>A0ABR2PV90_9ROSI</name>
<dbReference type="Proteomes" id="UP001396334">
    <property type="component" value="Unassembled WGS sequence"/>
</dbReference>
<evidence type="ECO:0000256" key="1">
    <source>
        <dbReference type="ARBA" id="ARBA00033696"/>
    </source>
</evidence>
<dbReference type="EMBL" id="JBBPBN010000050">
    <property type="protein sequence ID" value="KAK8992364.1"/>
    <property type="molecule type" value="Genomic_DNA"/>
</dbReference>